<dbReference type="AlphaFoldDB" id="A0A7D4KF34"/>
<evidence type="ECO:0000313" key="2">
    <source>
        <dbReference type="Proteomes" id="UP000500843"/>
    </source>
</evidence>
<organism evidence="1 2">
    <name type="scientific">Prevotella melaninogenica</name>
    <dbReference type="NCBI Taxonomy" id="28132"/>
    <lineage>
        <taxon>Bacteria</taxon>
        <taxon>Pseudomonadati</taxon>
        <taxon>Bacteroidota</taxon>
        <taxon>Bacteroidia</taxon>
        <taxon>Bacteroidales</taxon>
        <taxon>Prevotellaceae</taxon>
        <taxon>Prevotella</taxon>
    </lineage>
</organism>
<proteinExistence type="predicted"/>
<accession>A0A7D4KF34</accession>
<name>A0A7D4KF34_9BACT</name>
<evidence type="ECO:0000313" key="1">
    <source>
        <dbReference type="EMBL" id="QKH88298.1"/>
    </source>
</evidence>
<gene>
    <name evidence="1" type="ORF">FIU21_04975</name>
</gene>
<dbReference type="RefSeq" id="WP_004360284.1">
    <property type="nucleotide sequence ID" value="NZ_CP054010.1"/>
</dbReference>
<protein>
    <submittedName>
        <fullName evidence="1">Uncharacterized protein</fullName>
    </submittedName>
</protein>
<dbReference type="EMBL" id="CP054010">
    <property type="protein sequence ID" value="QKH88298.1"/>
    <property type="molecule type" value="Genomic_DNA"/>
</dbReference>
<dbReference type="Proteomes" id="UP000500843">
    <property type="component" value="Chromosome 1"/>
</dbReference>
<sequence length="311" mass="35277">MEILTDRDSEIYRTQVLNSPEASIFKHWASPLNRLQREAGELSAMDIWQTSTRCIDELKKAGSNKLDEVTFIYTTLIKDCETIKQGRHTTTRTRAEAESSAQLIMTVTATRSLNYIEPGHEQDPMSENDGILKTIMDEIGDNAFNRYVNLFFAKKRNVYGEKIVIEPHNPLADTDDTDSPALQKEARQKAVLTKVLTNTQGLKKLLNKPGYDDLTQCFETICRDDALLSRFEMIKPNGNSWGINRKMALNIIALFIKLRKLNIPMNQINTTIGGSNNNTYLTHHRPYNDNRTAFGITTEEYDAIVGIIEGV</sequence>
<reference evidence="1 2" key="1">
    <citation type="submission" date="2020-05" db="EMBL/GenBank/DDBJ databases">
        <title>FDA dAtabase for Regulatory Grade micrObial Sequences (FDA-ARGOS): Supporting development and validation of Infectious Disease Dx tests.</title>
        <authorList>
            <person name="Moreno J."/>
            <person name="Tallon L."/>
            <person name="Sadzewicz L."/>
            <person name="Zhao X."/>
            <person name="Vavikolanu K."/>
            <person name="Mehta A."/>
            <person name="Aluvathingal J."/>
            <person name="Nadendla S."/>
            <person name="Myers T."/>
            <person name="Yan Y."/>
            <person name="Sichtig H."/>
        </authorList>
    </citation>
    <scope>NUCLEOTIDE SEQUENCE [LARGE SCALE GENOMIC DNA]</scope>
    <source>
        <strain evidence="1 2">FDAARGOS_760</strain>
    </source>
</reference>